<comment type="caution">
    <text evidence="1">The sequence shown here is derived from an EMBL/GenBank/DDBJ whole genome shotgun (WGS) entry which is preliminary data.</text>
</comment>
<organism evidence="1 2">
    <name type="scientific">Streblomastix strix</name>
    <dbReference type="NCBI Taxonomy" id="222440"/>
    <lineage>
        <taxon>Eukaryota</taxon>
        <taxon>Metamonada</taxon>
        <taxon>Preaxostyla</taxon>
        <taxon>Oxymonadida</taxon>
        <taxon>Streblomastigidae</taxon>
        <taxon>Streblomastix</taxon>
    </lineage>
</organism>
<dbReference type="EMBL" id="SNRW01035115">
    <property type="protein sequence ID" value="KAA6355133.1"/>
    <property type="molecule type" value="Genomic_DNA"/>
</dbReference>
<reference evidence="1 2" key="1">
    <citation type="submission" date="2019-03" db="EMBL/GenBank/DDBJ databases">
        <title>Single cell metagenomics reveals metabolic interactions within the superorganism composed of flagellate Streblomastix strix and complex community of Bacteroidetes bacteria on its surface.</title>
        <authorList>
            <person name="Treitli S.C."/>
            <person name="Kolisko M."/>
            <person name="Husnik F."/>
            <person name="Keeling P."/>
            <person name="Hampl V."/>
        </authorList>
    </citation>
    <scope>NUCLEOTIDE SEQUENCE [LARGE SCALE GENOMIC DNA]</scope>
    <source>
        <strain evidence="1">ST1C</strain>
    </source>
</reference>
<evidence type="ECO:0000313" key="2">
    <source>
        <dbReference type="Proteomes" id="UP000324800"/>
    </source>
</evidence>
<gene>
    <name evidence="1" type="ORF">EZS28_049341</name>
</gene>
<name>A0A5J4TBA1_9EUKA</name>
<accession>A0A5J4TBA1</accession>
<protein>
    <submittedName>
        <fullName evidence="1">Uncharacterized protein</fullName>
    </submittedName>
</protein>
<sequence>MYCDLKEIVELALVFIGVKRGGGVVWCKGEQSGFMSGDISSSRVNGGVLILDYISVECIYSVRQNGF</sequence>
<dbReference type="Proteomes" id="UP000324800">
    <property type="component" value="Unassembled WGS sequence"/>
</dbReference>
<dbReference type="AlphaFoldDB" id="A0A5J4TBA1"/>
<proteinExistence type="predicted"/>
<evidence type="ECO:0000313" key="1">
    <source>
        <dbReference type="EMBL" id="KAA6355133.1"/>
    </source>
</evidence>